<dbReference type="InterPro" id="IPR008254">
    <property type="entry name" value="Flavodoxin/NO_synth"/>
</dbReference>
<evidence type="ECO:0000259" key="5">
    <source>
        <dbReference type="PROSITE" id="PS51379"/>
    </source>
</evidence>
<protein>
    <submittedName>
        <fullName evidence="6">4Fe-4S binding protein</fullName>
    </submittedName>
</protein>
<dbReference type="Pfam" id="PF12838">
    <property type="entry name" value="Fer4_7"/>
    <property type="match status" value="1"/>
</dbReference>
<keyword evidence="2" id="KW-0408">Iron</keyword>
<evidence type="ECO:0000259" key="4">
    <source>
        <dbReference type="PROSITE" id="PS50902"/>
    </source>
</evidence>
<evidence type="ECO:0000256" key="2">
    <source>
        <dbReference type="ARBA" id="ARBA00023004"/>
    </source>
</evidence>
<feature type="domain" description="4Fe-4S ferredoxin-type" evidence="5">
    <location>
        <begin position="197"/>
        <end position="226"/>
    </location>
</feature>
<dbReference type="InterPro" id="IPR001226">
    <property type="entry name" value="Flavodoxin_CS"/>
</dbReference>
<dbReference type="InterPro" id="IPR017896">
    <property type="entry name" value="4Fe4S_Fe-S-bd"/>
</dbReference>
<keyword evidence="7" id="KW-1185">Reference proteome</keyword>
<evidence type="ECO:0000313" key="7">
    <source>
        <dbReference type="Proteomes" id="UP000606870"/>
    </source>
</evidence>
<evidence type="ECO:0000256" key="3">
    <source>
        <dbReference type="ARBA" id="ARBA00023014"/>
    </source>
</evidence>
<gene>
    <name evidence="6" type="ORF">H8J70_00770</name>
</gene>
<dbReference type="Gene3D" id="3.40.50.360">
    <property type="match status" value="1"/>
</dbReference>
<dbReference type="SUPFAM" id="SSF52218">
    <property type="entry name" value="Flavoproteins"/>
    <property type="match status" value="1"/>
</dbReference>
<comment type="caution">
    <text evidence="6">The sequence shown here is derived from an EMBL/GenBank/DDBJ whole genome shotgun (WGS) entry which is preliminary data.</text>
</comment>
<accession>A0ABR6VGI6</accession>
<dbReference type="RefSeq" id="WP_186501850.1">
    <property type="nucleotide sequence ID" value="NZ_JACOGK010000001.1"/>
</dbReference>
<organism evidence="6 7">
    <name type="scientific">Megasphaera hominis</name>
    <dbReference type="NCBI Taxonomy" id="159836"/>
    <lineage>
        <taxon>Bacteria</taxon>
        <taxon>Bacillati</taxon>
        <taxon>Bacillota</taxon>
        <taxon>Negativicutes</taxon>
        <taxon>Veillonellales</taxon>
        <taxon>Veillonellaceae</taxon>
        <taxon>Megasphaera</taxon>
    </lineage>
</organism>
<dbReference type="InterPro" id="IPR029039">
    <property type="entry name" value="Flavoprotein-like_sf"/>
</dbReference>
<feature type="domain" description="Flavodoxin-like" evidence="4">
    <location>
        <begin position="6"/>
        <end position="155"/>
    </location>
</feature>
<evidence type="ECO:0000256" key="1">
    <source>
        <dbReference type="ARBA" id="ARBA00022723"/>
    </source>
</evidence>
<name>A0ABR6VGI6_9FIRM</name>
<keyword evidence="1" id="KW-0479">Metal-binding</keyword>
<dbReference type="Gene3D" id="3.30.70.20">
    <property type="match status" value="1"/>
</dbReference>
<dbReference type="Proteomes" id="UP000606870">
    <property type="component" value="Unassembled WGS sequence"/>
</dbReference>
<reference evidence="6 7" key="1">
    <citation type="submission" date="2020-08" db="EMBL/GenBank/DDBJ databases">
        <authorList>
            <person name="Liu C."/>
            <person name="Sun Q."/>
        </authorList>
    </citation>
    <scope>NUCLEOTIDE SEQUENCE [LARGE SCALE GENOMIC DNA]</scope>
    <source>
        <strain evidence="6 7">NSJ-59</strain>
    </source>
</reference>
<dbReference type="PROSITE" id="PS00198">
    <property type="entry name" value="4FE4S_FER_1"/>
    <property type="match status" value="2"/>
</dbReference>
<dbReference type="PROSITE" id="PS00201">
    <property type="entry name" value="FLAVODOXIN"/>
    <property type="match status" value="1"/>
</dbReference>
<keyword evidence="3" id="KW-0411">Iron-sulfur</keyword>
<dbReference type="NCBIfam" id="NF038196">
    <property type="entry name" value="ferrodoxin_EFR1"/>
    <property type="match status" value="1"/>
</dbReference>
<dbReference type="PROSITE" id="PS51379">
    <property type="entry name" value="4FE4S_FER_2"/>
    <property type="match status" value="2"/>
</dbReference>
<dbReference type="PROSITE" id="PS50902">
    <property type="entry name" value="FLAVODOXIN_LIKE"/>
    <property type="match status" value="1"/>
</dbReference>
<feature type="domain" description="4Fe-4S ferredoxin-type" evidence="5">
    <location>
        <begin position="227"/>
        <end position="253"/>
    </location>
</feature>
<dbReference type="InterPro" id="IPR017900">
    <property type="entry name" value="4Fe4S_Fe_S_CS"/>
</dbReference>
<sequence length="276" mass="30310">MQVDNVYIIYFSPVGHTRRVAETLGYALAERLGVPAFSMDMTKPAKRRETMSFAPSDVVLLAVPTYAGRVPNKLLPDLKACFRGDQTPAVAVVTFGNRNFDSSLTELRDVLEDDGFCVTAAAACACGHVFSKRIMPNRPDGTDQEQLVEMARQMAVKIKSVRSAAACPRPVIRGDAPVGPYYTPLKADGTPAHFLKAKPLTEEDQCDRCGLCVTACPMGAIDRRNPLNVPGTCIKCQACIAICPHGAKYFDDADFFSHVAYLEEHCQARQENEWFL</sequence>
<proteinExistence type="predicted"/>
<dbReference type="EMBL" id="JACOGK010000001">
    <property type="protein sequence ID" value="MBC3535800.1"/>
    <property type="molecule type" value="Genomic_DNA"/>
</dbReference>
<evidence type="ECO:0000313" key="6">
    <source>
        <dbReference type="EMBL" id="MBC3535800.1"/>
    </source>
</evidence>
<dbReference type="SUPFAM" id="SSF54862">
    <property type="entry name" value="4Fe-4S ferredoxins"/>
    <property type="match status" value="1"/>
</dbReference>
<dbReference type="InterPro" id="IPR047964">
    <property type="entry name" value="EFR1-like"/>
</dbReference>